<dbReference type="InterPro" id="IPR045379">
    <property type="entry name" value="Crinkler_N"/>
</dbReference>
<feature type="domain" description="Crinkler effector protein N-terminal" evidence="4">
    <location>
        <begin position="13"/>
        <end position="120"/>
    </location>
</feature>
<keyword evidence="3" id="KW-0964">Secreted</keyword>
<dbReference type="Pfam" id="PF20147">
    <property type="entry name" value="Crinkler"/>
    <property type="match status" value="1"/>
</dbReference>
<evidence type="ECO:0000313" key="6">
    <source>
        <dbReference type="Proteomes" id="UP000265703"/>
    </source>
</evidence>
<sequence>MGIPCEEKSEMGITLRYVIKNRGSNGIFTITIDKNESTYDLKKRIKEEFPTVYRNFDAIDIRIWKVLVPFHGMEKLNELKRDNSTTAIEHRVNGEVLYGMETIEEVFGTPIPKHFHIIVQEFDPPVDEQRNENVEKNINSSAGENNTFEEDKNELKKIIENSHADEIGIPNLSLCSSSGERCISFHAAQALKGWRTEDIHPSKRLNQKVNGSDTIQGQYFSKIVFMVFDGSYTEQIRRLTIDNLFTMENYYFKRLLYLPH</sequence>
<dbReference type="GO" id="GO:0005576">
    <property type="term" value="C:extracellular region"/>
    <property type="evidence" value="ECO:0007669"/>
    <property type="project" value="UniProtKB-SubCell"/>
</dbReference>
<dbReference type="OrthoDB" id="3168051at2759"/>
<organism evidence="5 6">
    <name type="scientific">Glomus cerebriforme</name>
    <dbReference type="NCBI Taxonomy" id="658196"/>
    <lineage>
        <taxon>Eukaryota</taxon>
        <taxon>Fungi</taxon>
        <taxon>Fungi incertae sedis</taxon>
        <taxon>Mucoromycota</taxon>
        <taxon>Glomeromycotina</taxon>
        <taxon>Glomeromycetes</taxon>
        <taxon>Glomerales</taxon>
        <taxon>Glomeraceae</taxon>
        <taxon>Glomus</taxon>
    </lineage>
</organism>
<dbReference type="EMBL" id="QKYT01000796">
    <property type="protein sequence ID" value="RIA81446.1"/>
    <property type="molecule type" value="Genomic_DNA"/>
</dbReference>
<comment type="subcellular location">
    <subcellularLocation>
        <location evidence="1">Host cell</location>
    </subcellularLocation>
    <subcellularLocation>
        <location evidence="2">Secreted</location>
    </subcellularLocation>
</comment>
<evidence type="ECO:0000256" key="1">
    <source>
        <dbReference type="ARBA" id="ARBA00004340"/>
    </source>
</evidence>
<dbReference type="GO" id="GO:0043657">
    <property type="term" value="C:host cell"/>
    <property type="evidence" value="ECO:0007669"/>
    <property type="project" value="UniProtKB-SubCell"/>
</dbReference>
<evidence type="ECO:0000259" key="4">
    <source>
        <dbReference type="Pfam" id="PF20147"/>
    </source>
</evidence>
<evidence type="ECO:0000313" key="5">
    <source>
        <dbReference type="EMBL" id="RIA81446.1"/>
    </source>
</evidence>
<proteinExistence type="predicted"/>
<keyword evidence="6" id="KW-1185">Reference proteome</keyword>
<accession>A0A397S9P1</accession>
<comment type="caution">
    <text evidence="5">The sequence shown here is derived from an EMBL/GenBank/DDBJ whole genome shotgun (WGS) entry which is preliminary data.</text>
</comment>
<protein>
    <recommendedName>
        <fullName evidence="4">Crinkler effector protein N-terminal domain-containing protein</fullName>
    </recommendedName>
</protein>
<dbReference type="AlphaFoldDB" id="A0A397S9P1"/>
<reference evidence="5 6" key="1">
    <citation type="submission" date="2018-06" db="EMBL/GenBank/DDBJ databases">
        <title>Comparative genomics reveals the genomic features of Rhizophagus irregularis, R. cerebriforme, R. diaphanum and Gigaspora rosea, and their symbiotic lifestyle signature.</title>
        <authorList>
            <person name="Morin E."/>
            <person name="San Clemente H."/>
            <person name="Chen E.C.H."/>
            <person name="De La Providencia I."/>
            <person name="Hainaut M."/>
            <person name="Kuo A."/>
            <person name="Kohler A."/>
            <person name="Murat C."/>
            <person name="Tang N."/>
            <person name="Roy S."/>
            <person name="Loubradou J."/>
            <person name="Henrissat B."/>
            <person name="Grigoriev I.V."/>
            <person name="Corradi N."/>
            <person name="Roux C."/>
            <person name="Martin F.M."/>
        </authorList>
    </citation>
    <scope>NUCLEOTIDE SEQUENCE [LARGE SCALE GENOMIC DNA]</scope>
    <source>
        <strain evidence="5 6">DAOM 227022</strain>
    </source>
</reference>
<gene>
    <name evidence="5" type="ORF">C1645_881615</name>
</gene>
<dbReference type="Proteomes" id="UP000265703">
    <property type="component" value="Unassembled WGS sequence"/>
</dbReference>
<evidence type="ECO:0000256" key="3">
    <source>
        <dbReference type="ARBA" id="ARBA00022525"/>
    </source>
</evidence>
<name>A0A397S9P1_9GLOM</name>
<evidence type="ECO:0000256" key="2">
    <source>
        <dbReference type="ARBA" id="ARBA00004613"/>
    </source>
</evidence>